<dbReference type="Proteomes" id="UP000030418">
    <property type="component" value="Unassembled WGS sequence"/>
</dbReference>
<dbReference type="InterPro" id="IPR009061">
    <property type="entry name" value="DNA-bd_dom_put_sf"/>
</dbReference>
<name>A0A0A2Y510_9PAST</name>
<reference evidence="1 2" key="1">
    <citation type="submission" date="2014-08" db="EMBL/GenBank/DDBJ databases">
        <title>Chaperone-usher fimbriae in a diverse selection of Gallibacterium genomes.</title>
        <authorList>
            <person name="Kudirkiene E."/>
            <person name="Bager R.J."/>
            <person name="Johnson T.J."/>
            <person name="Bojesen A.M."/>
        </authorList>
    </citation>
    <scope>NUCLEOTIDE SEQUENCE [LARGE SCALE GENOMIC DNA]</scope>
    <source>
        <strain evidence="1 2">CCM5976</strain>
    </source>
</reference>
<dbReference type="AlphaFoldDB" id="A0A0A2Y510"/>
<comment type="caution">
    <text evidence="1">The sequence shown here is derived from an EMBL/GenBank/DDBJ whole genome shotgun (WGS) entry which is preliminary data.</text>
</comment>
<dbReference type="InterPro" id="IPR010260">
    <property type="entry name" value="AlpA"/>
</dbReference>
<sequence>METKLLTMKEVTKIGIGSKSTIYKLLKNGDFPKPIKYGRYNRWSLSDIQDWIAKNNPNKSIN</sequence>
<evidence type="ECO:0000313" key="2">
    <source>
        <dbReference type="Proteomes" id="UP000030418"/>
    </source>
</evidence>
<dbReference type="Gene3D" id="1.10.238.160">
    <property type="match status" value="1"/>
</dbReference>
<dbReference type="GeneID" id="77263871"/>
<accession>A0A0A2Y510</accession>
<dbReference type="EMBL" id="JPXY01000021">
    <property type="protein sequence ID" value="KGQ32564.1"/>
    <property type="molecule type" value="Genomic_DNA"/>
</dbReference>
<keyword evidence="2" id="KW-1185">Reference proteome</keyword>
<evidence type="ECO:0000313" key="1">
    <source>
        <dbReference type="EMBL" id="KGQ32564.1"/>
    </source>
</evidence>
<protein>
    <submittedName>
        <fullName evidence="1">Transcriptional regulator</fullName>
    </submittedName>
</protein>
<organism evidence="1 2">
    <name type="scientific">Gallibacterium genomosp. 2</name>
    <dbReference type="NCBI Taxonomy" id="155517"/>
    <lineage>
        <taxon>Bacteria</taxon>
        <taxon>Pseudomonadati</taxon>
        <taxon>Pseudomonadota</taxon>
        <taxon>Gammaproteobacteria</taxon>
        <taxon>Pasteurellales</taxon>
        <taxon>Pasteurellaceae</taxon>
        <taxon>Gallibacterium</taxon>
    </lineage>
</organism>
<dbReference type="SUPFAM" id="SSF46955">
    <property type="entry name" value="Putative DNA-binding domain"/>
    <property type="match status" value="1"/>
</dbReference>
<gene>
    <name evidence="1" type="ORF">P375_04945</name>
</gene>
<dbReference type="Pfam" id="PF05930">
    <property type="entry name" value="Phage_AlpA"/>
    <property type="match status" value="1"/>
</dbReference>
<dbReference type="RefSeq" id="WP_018346110.1">
    <property type="nucleotide sequence ID" value="NZ_JPXY01000021.1"/>
</dbReference>
<proteinExistence type="predicted"/>